<reference evidence="15" key="1">
    <citation type="submission" date="2013-04" db="EMBL/GenBank/DDBJ databases">
        <title>An insight into the transcriptome of the digestive tract of the blood sucking bug, Rhodnius prolixus.</title>
        <authorList>
            <person name="Ribeiro J.M.C."/>
            <person name="Genta F.A."/>
            <person name="Sorgine M.H.F."/>
            <person name="Paiva-Silva G.O."/>
            <person name="Majerowicz D."/>
            <person name="Medeiros M."/>
            <person name="Koerich L."/>
            <person name="Terra W.R."/>
            <person name="Ferreira C."/>
            <person name="Pimentel A.C."/>
            <person name="Bisch P.M."/>
            <person name="Diniz M.M.P."/>
            <person name="Nascimento R."/>
            <person name="Salmon D."/>
            <person name="Silber A.M."/>
            <person name="Alves M."/>
            <person name="Oliveira M.F."/>
            <person name="Gondim K.C."/>
            <person name="Silva Neto M.A.C."/>
            <person name="Atella G.C."/>
            <person name="Araujo H."/>
            <person name="Dias F.S."/>
            <person name="Polycarpo C.R."/>
            <person name="Fampa P."/>
            <person name="Melo A.C."/>
            <person name="Tanaka A.S."/>
            <person name="Balczun C."/>
            <person name="Oliveira J.H.M."/>
            <person name="Goncalves R."/>
            <person name="Lazoski C."/>
            <person name="Pereira M.A."/>
            <person name="Rivera-Pomar R."/>
            <person name="Diambra L."/>
            <person name="Schaub G.A."/>
            <person name="Garcia E.S."/>
            <person name="Azambuja P."/>
            <person name="Braz G.R.C."/>
            <person name="Oliveira P.L."/>
        </authorList>
    </citation>
    <scope>NUCLEOTIDE SEQUENCE</scope>
</reference>
<keyword evidence="11 14" id="KW-0503">Monooxygenase</keyword>
<dbReference type="EMBL" id="ACPB03006165">
    <property type="status" value="NOT_ANNOTATED_CDS"/>
    <property type="molecule type" value="Genomic_DNA"/>
</dbReference>
<evidence type="ECO:0000313" key="15">
    <source>
        <dbReference type="EMBL" id="JAA76229.1"/>
    </source>
</evidence>
<evidence type="ECO:0000256" key="2">
    <source>
        <dbReference type="ARBA" id="ARBA00004174"/>
    </source>
</evidence>
<protein>
    <submittedName>
        <fullName evidence="15">Putative cytochrome</fullName>
    </submittedName>
</protein>
<dbReference type="PRINTS" id="PR00385">
    <property type="entry name" value="P450"/>
</dbReference>
<dbReference type="GeneID" id="141446801"/>
<evidence type="ECO:0000256" key="10">
    <source>
        <dbReference type="ARBA" id="ARBA00023004"/>
    </source>
</evidence>
<keyword evidence="12" id="KW-0472">Membrane</keyword>
<dbReference type="STRING" id="13249.R4G3X7"/>
<reference evidence="17" key="2">
    <citation type="submission" date="2015-04" db="EMBL/GenBank/DDBJ databases">
        <authorList>
            <person name="Wilson R.K."/>
            <person name="Warren W."/>
            <person name="Dotson E."/>
            <person name="Oliveira P.L."/>
        </authorList>
    </citation>
    <scope>NUCLEOTIDE SEQUENCE</scope>
</reference>
<dbReference type="InParanoid" id="R4G3X7"/>
<evidence type="ECO:0000256" key="9">
    <source>
        <dbReference type="ARBA" id="ARBA00023002"/>
    </source>
</evidence>
<dbReference type="SUPFAM" id="SSF48264">
    <property type="entry name" value="Cytochrome P450"/>
    <property type="match status" value="1"/>
</dbReference>
<evidence type="ECO:0000256" key="1">
    <source>
        <dbReference type="ARBA" id="ARBA00001971"/>
    </source>
</evidence>
<dbReference type="FunFam" id="1.10.630.10:FF:000042">
    <property type="entry name" value="Cytochrome P450"/>
    <property type="match status" value="1"/>
</dbReference>
<dbReference type="RefSeq" id="XP_073969696.1">
    <property type="nucleotide sequence ID" value="XM_074113595.1"/>
</dbReference>
<sequence length="518" mass="59509">MDPVNLALLAILVTIIAYLVHHARKVNHYWKERNIPYVEPHLFIGNSAPILFRTLTNGETLKSICDRFPNEPIIGYYDFMKPTILIKDAEIIEQILIKDFVHFVDRGFPVDEEKNPLDSNLSVMTGKRWKAVRNRLSPIFTTGKLRLMYDAIADCGNELVTQMEGDQEIDMREILGRFAMDVIGSCAFGIDAGNLTNPDNEFRTMGKKAFEFGFSQFAKFIMLTNFPYIAKKIGISFNRPDVLKYFTGIINNTIKHRRENNYQRNDFLQLLMQVQDKGYVEVLTKDPADEYLNIETSSFSTEKFELSNDQIAGQAFIFLTGGFEATTLPMIYSLYELSKNPDIQEKVRKEVQREVKNAGSLNYDAVKGMEYLEQCFKESMRKYPPAPILFRVCTKSYTLPNGLIVEPDQPLQISVSSLHYNPSFYPEPEKYKPERFDPDQTIPSCAYIPFGNGPRICIAMRFAMLQMKYCLAKLLLTYKFQVSPKTREPLGYSVKTIFTAPAHPILFNVSKLEVEEKI</sequence>
<name>R4G3X7_RHOPR</name>
<dbReference type="CDD" id="cd11056">
    <property type="entry name" value="CYP6-like"/>
    <property type="match status" value="1"/>
</dbReference>
<feature type="binding site" description="axial binding residue" evidence="13">
    <location>
        <position position="457"/>
    </location>
    <ligand>
        <name>heme</name>
        <dbReference type="ChEBI" id="CHEBI:30413"/>
    </ligand>
    <ligandPart>
        <name>Fe</name>
        <dbReference type="ChEBI" id="CHEBI:18248"/>
    </ligandPart>
</feature>
<keyword evidence="7" id="KW-0256">Endoplasmic reticulum</keyword>
<keyword evidence="8" id="KW-0492">Microsome</keyword>
<proteinExistence type="evidence at transcript level"/>
<dbReference type="PANTHER" id="PTHR24292:SF54">
    <property type="entry name" value="CYP9F3-RELATED"/>
    <property type="match status" value="1"/>
</dbReference>
<keyword evidence="5 13" id="KW-0349">Heme</keyword>
<accession>R4G3X7</accession>
<evidence type="ECO:0000256" key="8">
    <source>
        <dbReference type="ARBA" id="ARBA00022848"/>
    </source>
</evidence>
<dbReference type="HOGENOM" id="CLU_001570_5_2_1"/>
<dbReference type="RefSeq" id="XP_073969695.1">
    <property type="nucleotide sequence ID" value="XM_074113594.1"/>
</dbReference>
<dbReference type="GO" id="GO:0005506">
    <property type="term" value="F:iron ion binding"/>
    <property type="evidence" value="ECO:0007669"/>
    <property type="project" value="InterPro"/>
</dbReference>
<evidence type="ECO:0000256" key="6">
    <source>
        <dbReference type="ARBA" id="ARBA00022723"/>
    </source>
</evidence>
<dbReference type="InterPro" id="IPR017972">
    <property type="entry name" value="Cyt_P450_CS"/>
</dbReference>
<evidence type="ECO:0000256" key="14">
    <source>
        <dbReference type="RuleBase" id="RU000461"/>
    </source>
</evidence>
<comment type="subcellular location">
    <subcellularLocation>
        <location evidence="3">Endoplasmic reticulum membrane</location>
        <topology evidence="3">Peripheral membrane protein</topology>
    </subcellularLocation>
    <subcellularLocation>
        <location evidence="2">Microsome membrane</location>
        <topology evidence="2">Peripheral membrane protein</topology>
    </subcellularLocation>
</comment>
<dbReference type="EMBL" id="GAHY01001281">
    <property type="protein sequence ID" value="JAA76229.1"/>
    <property type="molecule type" value="mRNA"/>
</dbReference>
<dbReference type="InterPro" id="IPR001128">
    <property type="entry name" value="Cyt_P450"/>
</dbReference>
<comment type="similarity">
    <text evidence="4 14">Belongs to the cytochrome P450 family.</text>
</comment>
<dbReference type="Gene3D" id="1.10.630.10">
    <property type="entry name" value="Cytochrome P450"/>
    <property type="match status" value="1"/>
</dbReference>
<dbReference type="EnsemblMetazoa" id="RPRC002590-RA">
    <property type="protein sequence ID" value="RPRC002590-PA"/>
    <property type="gene ID" value="RPRC002590"/>
</dbReference>
<dbReference type="InterPro" id="IPR002401">
    <property type="entry name" value="Cyt_P450_E_grp-I"/>
</dbReference>
<evidence type="ECO:0000256" key="7">
    <source>
        <dbReference type="ARBA" id="ARBA00022824"/>
    </source>
</evidence>
<dbReference type="AlphaFoldDB" id="R4G3X7"/>
<dbReference type="PROSITE" id="PS00086">
    <property type="entry name" value="CYTOCHROME_P450"/>
    <property type="match status" value="1"/>
</dbReference>
<dbReference type="InterPro" id="IPR036396">
    <property type="entry name" value="Cyt_P450_sf"/>
</dbReference>
<evidence type="ECO:0000313" key="16">
    <source>
        <dbReference type="EnsemblMetazoa" id="RPRC002590-PA"/>
    </source>
</evidence>
<reference evidence="16" key="3">
    <citation type="submission" date="2015-05" db="UniProtKB">
        <authorList>
            <consortium name="EnsemblMetazoa"/>
        </authorList>
    </citation>
    <scope>IDENTIFICATION</scope>
</reference>
<evidence type="ECO:0000256" key="13">
    <source>
        <dbReference type="PIRSR" id="PIRSR602401-1"/>
    </source>
</evidence>
<dbReference type="InterPro" id="IPR050476">
    <property type="entry name" value="Insect_CytP450_Detox"/>
</dbReference>
<evidence type="ECO:0000256" key="11">
    <source>
        <dbReference type="ARBA" id="ARBA00023033"/>
    </source>
</evidence>
<dbReference type="Proteomes" id="UP000015103">
    <property type="component" value="Unassembled WGS sequence"/>
</dbReference>
<dbReference type="eggNOG" id="KOG0158">
    <property type="taxonomic scope" value="Eukaryota"/>
</dbReference>
<keyword evidence="6 13" id="KW-0479">Metal-binding</keyword>
<dbReference type="GO" id="GO:0005789">
    <property type="term" value="C:endoplasmic reticulum membrane"/>
    <property type="evidence" value="ECO:0007669"/>
    <property type="project" value="UniProtKB-SubCell"/>
</dbReference>
<evidence type="ECO:0000256" key="12">
    <source>
        <dbReference type="ARBA" id="ARBA00023136"/>
    </source>
</evidence>
<dbReference type="RefSeq" id="XP_073969694.1">
    <property type="nucleotide sequence ID" value="XM_074113593.1"/>
</dbReference>
<evidence type="ECO:0000313" key="17">
    <source>
        <dbReference type="Proteomes" id="UP000015103"/>
    </source>
</evidence>
<evidence type="ECO:0000256" key="4">
    <source>
        <dbReference type="ARBA" id="ARBA00010617"/>
    </source>
</evidence>
<dbReference type="OMA" id="HYWKERN"/>
<evidence type="ECO:0000256" key="5">
    <source>
        <dbReference type="ARBA" id="ARBA00022617"/>
    </source>
</evidence>
<dbReference type="GO" id="GO:0004497">
    <property type="term" value="F:monooxygenase activity"/>
    <property type="evidence" value="ECO:0007669"/>
    <property type="project" value="UniProtKB-KW"/>
</dbReference>
<dbReference type="VEuPathDB" id="VectorBase:RPRC002590"/>
<comment type="cofactor">
    <cofactor evidence="1 13">
        <name>heme</name>
        <dbReference type="ChEBI" id="CHEBI:30413"/>
    </cofactor>
</comment>
<evidence type="ECO:0000256" key="3">
    <source>
        <dbReference type="ARBA" id="ARBA00004406"/>
    </source>
</evidence>
<dbReference type="FunCoup" id="R4G3X7">
    <property type="interactions" value="47"/>
</dbReference>
<organism evidence="15">
    <name type="scientific">Rhodnius prolixus</name>
    <name type="common">Triatomid bug</name>
    <dbReference type="NCBI Taxonomy" id="13249"/>
    <lineage>
        <taxon>Eukaryota</taxon>
        <taxon>Metazoa</taxon>
        <taxon>Ecdysozoa</taxon>
        <taxon>Arthropoda</taxon>
        <taxon>Hexapoda</taxon>
        <taxon>Insecta</taxon>
        <taxon>Pterygota</taxon>
        <taxon>Neoptera</taxon>
        <taxon>Paraneoptera</taxon>
        <taxon>Hemiptera</taxon>
        <taxon>Heteroptera</taxon>
        <taxon>Panheteroptera</taxon>
        <taxon>Cimicomorpha</taxon>
        <taxon>Reduviidae</taxon>
        <taxon>Triatominae</taxon>
        <taxon>Rhodnius</taxon>
    </lineage>
</organism>
<dbReference type="GO" id="GO:0020037">
    <property type="term" value="F:heme binding"/>
    <property type="evidence" value="ECO:0007669"/>
    <property type="project" value="InterPro"/>
</dbReference>
<keyword evidence="17" id="KW-1185">Reference proteome</keyword>
<dbReference type="PRINTS" id="PR00463">
    <property type="entry name" value="EP450I"/>
</dbReference>
<dbReference type="PANTHER" id="PTHR24292">
    <property type="entry name" value="CYTOCHROME P450"/>
    <property type="match status" value="1"/>
</dbReference>
<keyword evidence="9 14" id="KW-0560">Oxidoreductase</keyword>
<keyword evidence="10 13" id="KW-0408">Iron</keyword>
<dbReference type="GO" id="GO:0016705">
    <property type="term" value="F:oxidoreductase activity, acting on paired donors, with incorporation or reduction of molecular oxygen"/>
    <property type="evidence" value="ECO:0007669"/>
    <property type="project" value="InterPro"/>
</dbReference>
<dbReference type="Pfam" id="PF00067">
    <property type="entry name" value="p450"/>
    <property type="match status" value="1"/>
</dbReference>